<comment type="function">
    <text evidence="1">A P subtype restriction enzyme that recognizes the double-stranded unmethylated sequence 5'-GATC-3'.</text>
</comment>
<dbReference type="EC" id="3.1.21.4" evidence="1"/>
<dbReference type="SUPFAM" id="SSF52980">
    <property type="entry name" value="Restriction endonuclease-like"/>
    <property type="match status" value="1"/>
</dbReference>
<dbReference type="STRING" id="1318466.BN85400320"/>
<dbReference type="REBASE" id="77357">
    <property type="entry name" value="Apa233ORF300P"/>
</dbReference>
<feature type="domain" description="Restriction endonuclease type II DpnII-like" evidence="2">
    <location>
        <begin position="6"/>
        <end position="280"/>
    </location>
</feature>
<accession>U4KJJ2</accession>
<comment type="catalytic activity">
    <reaction evidence="1">
        <text>Endonucleolytic cleavage of DNA to give specific double-stranded fragments with terminal 5'-phosphates.</text>
        <dbReference type="EC" id="3.1.21.4"/>
    </reaction>
</comment>
<dbReference type="PIRSF" id="PIRSF016080">
    <property type="entry name" value="Restrict_endonuc_II_DpmII"/>
    <property type="match status" value="1"/>
</dbReference>
<evidence type="ECO:0000256" key="1">
    <source>
        <dbReference type="PIRNR" id="PIRNR016080"/>
    </source>
</evidence>
<organism evidence="3 4">
    <name type="scientific">Alteracholeplasma palmae (strain ATCC 49389 / J233)</name>
    <name type="common">Acholeplasma palmae</name>
    <dbReference type="NCBI Taxonomy" id="1318466"/>
    <lineage>
        <taxon>Bacteria</taxon>
        <taxon>Bacillati</taxon>
        <taxon>Mycoplasmatota</taxon>
        <taxon>Mollicutes</taxon>
        <taxon>Acholeplasmatales</taxon>
        <taxon>Acholeplasmataceae</taxon>
        <taxon>Acholeplasma</taxon>
    </lineage>
</organism>
<evidence type="ECO:0000313" key="4">
    <source>
        <dbReference type="Proteomes" id="UP000032740"/>
    </source>
</evidence>
<keyword evidence="4" id="KW-1185">Reference proteome</keyword>
<dbReference type="GO" id="GO:0003677">
    <property type="term" value="F:DNA binding"/>
    <property type="evidence" value="ECO:0007669"/>
    <property type="project" value="UniProtKB-UniRule"/>
</dbReference>
<comment type="similarity">
    <text evidence="1">Belongs to the DpnII type II restriction endonuclease family.</text>
</comment>
<dbReference type="InterPro" id="IPR011335">
    <property type="entry name" value="Restrct_endonuc-II-like"/>
</dbReference>
<dbReference type="HOGENOM" id="CLU_089327_0_0_14"/>
<dbReference type="InterPro" id="IPR007637">
    <property type="entry name" value="Restrct_endonuc_II_DpnII-like"/>
</dbReference>
<proteinExistence type="inferred from homology"/>
<keyword evidence="1" id="KW-0680">Restriction system</keyword>
<dbReference type="RefSeq" id="WP_026653949.1">
    <property type="nucleotide sequence ID" value="NC_022538.1"/>
</dbReference>
<dbReference type="InterPro" id="IPR021191">
    <property type="entry name" value="Restrct_endonuc_II_DpnII"/>
</dbReference>
<dbReference type="OrthoDB" id="9771872at2"/>
<dbReference type="AlphaFoldDB" id="U4KJJ2"/>
<dbReference type="EMBL" id="FO681347">
    <property type="protein sequence ID" value="CCV63609.1"/>
    <property type="molecule type" value="Genomic_DNA"/>
</dbReference>
<sequence>MENRSFDKLINGLKSTITSYDYYVNFDKVFKEVKDVKYNLNVLNILIGEDNFAEEFKKMLVKNPDVVGVLPILLAVRDKQLDILDNNVVITYDFKENMDAKYYLDFIYKTRLIELFSDYGIKNLVDYVTGIEVGLDTNGRKNRSGSAMGLTVQRIISNISNIKWEKEATQQKIKDTLGIEIKEEYFEYTGNKRFDFVIKNDNGHLFLIETNYYRTTGSKLNETSRSYIKLAENLKHIPEVTFIWITDGLGWLKTKNNLKEAYNKIQYVFNISDLENGLLEQLILEKKK</sequence>
<dbReference type="GO" id="GO:0009307">
    <property type="term" value="P:DNA restriction-modification system"/>
    <property type="evidence" value="ECO:0007669"/>
    <property type="project" value="UniProtKB-UniRule"/>
</dbReference>
<dbReference type="GO" id="GO:0009036">
    <property type="term" value="F:type II site-specific deoxyribonuclease activity"/>
    <property type="evidence" value="ECO:0007669"/>
    <property type="project" value="UniProtKB-UniRule"/>
</dbReference>
<dbReference type="Pfam" id="PF04556">
    <property type="entry name" value="DpnII"/>
    <property type="match status" value="1"/>
</dbReference>
<protein>
    <recommendedName>
        <fullName evidence="1">Type-2 restriction enzyme</fullName>
        <ecNumber evidence="1">3.1.21.4</ecNumber>
    </recommendedName>
</protein>
<evidence type="ECO:0000259" key="2">
    <source>
        <dbReference type="Pfam" id="PF04556"/>
    </source>
</evidence>
<keyword evidence="1" id="KW-0540">Nuclease</keyword>
<keyword evidence="1" id="KW-0255">Endonuclease</keyword>
<keyword evidence="1 3" id="KW-0378">Hydrolase</keyword>
<name>U4KJJ2_ALTPJ</name>
<reference evidence="3 4" key="1">
    <citation type="journal article" date="2013" name="J. Mol. Microbiol. Biotechnol.">
        <title>Analysis of the Complete Genomes of Acholeplasma brassicae , A. palmae and A. laidlawii and Their Comparison to the Obligate Parasites from ' Candidatus Phytoplasma'.</title>
        <authorList>
            <person name="Kube M."/>
            <person name="Siewert C."/>
            <person name="Migdoll A.M."/>
            <person name="Duduk B."/>
            <person name="Holz S."/>
            <person name="Rabus R."/>
            <person name="Seemuller E."/>
            <person name="Mitrovic J."/>
            <person name="Muller I."/>
            <person name="Buttner C."/>
            <person name="Reinhardt R."/>
        </authorList>
    </citation>
    <scope>NUCLEOTIDE SEQUENCE [LARGE SCALE GENOMIC DNA]</scope>
    <source>
        <strain evidence="3 4">J233</strain>
    </source>
</reference>
<evidence type="ECO:0000313" key="3">
    <source>
        <dbReference type="EMBL" id="CCV63609.1"/>
    </source>
</evidence>
<dbReference type="KEGG" id="apal:BN85400320"/>
<dbReference type="Proteomes" id="UP000032740">
    <property type="component" value="Chromosome"/>
</dbReference>
<gene>
    <name evidence="3" type="primary">dpnII</name>
    <name evidence="3" type="ORF">BN85400320</name>
</gene>